<protein>
    <recommendedName>
        <fullName evidence="5">DUF3617 family protein</fullName>
    </recommendedName>
</protein>
<evidence type="ECO:0000313" key="3">
    <source>
        <dbReference type="EMBL" id="MBY6218222.1"/>
    </source>
</evidence>
<comment type="caution">
    <text evidence="3">The sequence shown here is derived from an EMBL/GenBank/DDBJ whole genome shotgun (WGS) entry which is preliminary data.</text>
</comment>
<evidence type="ECO:0000256" key="1">
    <source>
        <dbReference type="SAM" id="MobiDB-lite"/>
    </source>
</evidence>
<dbReference type="Proteomes" id="UP000824927">
    <property type="component" value="Unassembled WGS sequence"/>
</dbReference>
<feature type="signal peptide" evidence="2">
    <location>
        <begin position="1"/>
        <end position="21"/>
    </location>
</feature>
<evidence type="ECO:0000256" key="2">
    <source>
        <dbReference type="SAM" id="SignalP"/>
    </source>
</evidence>
<accession>A0A9Q3S1D3</accession>
<evidence type="ECO:0008006" key="5">
    <source>
        <dbReference type="Google" id="ProtNLM"/>
    </source>
</evidence>
<dbReference type="EMBL" id="JAHVKP010000001">
    <property type="protein sequence ID" value="MBY6218222.1"/>
    <property type="molecule type" value="Genomic_DNA"/>
</dbReference>
<sequence>MKSIIALTAAAAAVLAAPAAAENFTYEIRFSEPSFVGGMGEEGRDGRSGTMSGPFTSTSASGASVSGNVTCIGMDQPDNSLFDVHFSCTATRSDGTNTSLIYGCNWLGEDMGLSCVGGAEGRDGTTEGRRGVLTMHLKEGVSTGTGQWIE</sequence>
<dbReference type="AlphaFoldDB" id="A0A9Q3S1D3"/>
<feature type="region of interest" description="Disordered" evidence="1">
    <location>
        <begin position="40"/>
        <end position="61"/>
    </location>
</feature>
<feature type="chain" id="PRO_5040236713" description="DUF3617 family protein" evidence="2">
    <location>
        <begin position="22"/>
        <end position="150"/>
    </location>
</feature>
<gene>
    <name evidence="3" type="ORF">KUV31_07700</name>
</gene>
<evidence type="ECO:0000313" key="4">
    <source>
        <dbReference type="Proteomes" id="UP000824927"/>
    </source>
</evidence>
<keyword evidence="2" id="KW-0732">Signal</keyword>
<dbReference type="RefSeq" id="WP_221428880.1">
    <property type="nucleotide sequence ID" value="NZ_JAHVJJ010000001.1"/>
</dbReference>
<organism evidence="3 4">
    <name type="scientific">Qipengyuania aquimaris</name>
    <dbReference type="NCBI Taxonomy" id="255984"/>
    <lineage>
        <taxon>Bacteria</taxon>
        <taxon>Pseudomonadati</taxon>
        <taxon>Pseudomonadota</taxon>
        <taxon>Alphaproteobacteria</taxon>
        <taxon>Sphingomonadales</taxon>
        <taxon>Erythrobacteraceae</taxon>
        <taxon>Qipengyuania</taxon>
    </lineage>
</organism>
<name>A0A9Q3S1D3_9SPHN</name>
<proteinExistence type="predicted"/>
<reference evidence="3" key="1">
    <citation type="submission" date="2021-06" db="EMBL/GenBank/DDBJ databases">
        <title>50 bacteria genomes isolated from Dapeng, Shenzhen, China.</title>
        <authorList>
            <person name="Zheng W."/>
            <person name="Yu S."/>
            <person name="Huang Y."/>
        </authorList>
    </citation>
    <scope>NUCLEOTIDE SEQUENCE</scope>
    <source>
        <strain evidence="3">DP4N28-2</strain>
    </source>
</reference>